<name>A0A7Y9G722_9ACTN</name>
<feature type="compositionally biased region" description="Polar residues" evidence="1">
    <location>
        <begin position="1"/>
        <end position="16"/>
    </location>
</feature>
<feature type="compositionally biased region" description="Acidic residues" evidence="1">
    <location>
        <begin position="28"/>
        <end position="38"/>
    </location>
</feature>
<organism evidence="2 3">
    <name type="scientific">Actinomadura citrea</name>
    <dbReference type="NCBI Taxonomy" id="46158"/>
    <lineage>
        <taxon>Bacteria</taxon>
        <taxon>Bacillati</taxon>
        <taxon>Actinomycetota</taxon>
        <taxon>Actinomycetes</taxon>
        <taxon>Streptosporangiales</taxon>
        <taxon>Thermomonosporaceae</taxon>
        <taxon>Actinomadura</taxon>
    </lineage>
</organism>
<dbReference type="EMBL" id="JACCBT010000001">
    <property type="protein sequence ID" value="NYE11194.1"/>
    <property type="molecule type" value="Genomic_DNA"/>
</dbReference>
<accession>A0A7Y9G722</accession>
<reference evidence="2 3" key="1">
    <citation type="submission" date="2020-07" db="EMBL/GenBank/DDBJ databases">
        <title>Sequencing the genomes of 1000 actinobacteria strains.</title>
        <authorList>
            <person name="Klenk H.-P."/>
        </authorList>
    </citation>
    <scope>NUCLEOTIDE SEQUENCE [LARGE SCALE GENOMIC DNA]</scope>
    <source>
        <strain evidence="2 3">DSM 43461</strain>
    </source>
</reference>
<comment type="caution">
    <text evidence="2">The sequence shown here is derived from an EMBL/GenBank/DDBJ whole genome shotgun (WGS) entry which is preliminary data.</text>
</comment>
<evidence type="ECO:0000313" key="3">
    <source>
        <dbReference type="Proteomes" id="UP000591272"/>
    </source>
</evidence>
<sequence length="295" mass="30892">MASTTRAVPSRRSTPVTPAGALRAGGGENEDAMPDEQPEASALRVFRHRIKELYARAGSPKPTVVNQIVEDLEEFYPLMGGRSTLPTSVARSTLNQVVNGVRLPSAGMLAVIVLALQRCGRENGGLTEDPGAAGLEEWHRLLREAKAEEGARDRAASGEGPDARRVRTADPVRLEPGERAVLDAHGPYASALAARGERGDRDAVYEIAVLLACGTGHGHKAAAYLVNATAAGQSAASDLLPADDGEVDRRLARAHARALAYAAGRYGDEEAARAFRSCGALPGAAPPRPASAPDN</sequence>
<protein>
    <submittedName>
        <fullName evidence="2">Uncharacterized protein</fullName>
    </submittedName>
</protein>
<feature type="region of interest" description="Disordered" evidence="1">
    <location>
        <begin position="1"/>
        <end position="38"/>
    </location>
</feature>
<keyword evidence="3" id="KW-1185">Reference proteome</keyword>
<gene>
    <name evidence="2" type="ORF">BJ999_001490</name>
</gene>
<evidence type="ECO:0000256" key="1">
    <source>
        <dbReference type="SAM" id="MobiDB-lite"/>
    </source>
</evidence>
<evidence type="ECO:0000313" key="2">
    <source>
        <dbReference type="EMBL" id="NYE11194.1"/>
    </source>
</evidence>
<dbReference type="AlphaFoldDB" id="A0A7Y9G722"/>
<feature type="region of interest" description="Disordered" evidence="1">
    <location>
        <begin position="147"/>
        <end position="172"/>
    </location>
</feature>
<proteinExistence type="predicted"/>
<dbReference type="Proteomes" id="UP000591272">
    <property type="component" value="Unassembled WGS sequence"/>
</dbReference>
<dbReference type="RefSeq" id="WP_179832598.1">
    <property type="nucleotide sequence ID" value="NZ_BMRD01000007.1"/>
</dbReference>